<keyword evidence="10" id="KW-1185">Reference proteome</keyword>
<name>A0A9P8Y3Z6_9PEZI</name>
<sequence>MLCQDEQVPTQFVVGESSGSVKVSSASISLQTAPDARGEPSQFTFEAIRPNLFRTTFTSAKHHLPPFPSVQRPEADSAASSFKVENTPNQPTWKVDTGAASATVEWSHAPKVSLYLDGAKEPIHQDLTFRSYALDSTGVAHYTAWNKGTLHVGLGEKAAPMDLSGRGFNITASDTFGYDAYKTDPLYKHVPLLINVTPKGCVGIFSSSHSRATWCIGSEIDGMWGRFKVYRQAHGGLEEYLILGKTVADVVRSYAQLAGFPLLVPRYMMGYISGGMKYSMEDEPRAHDSILSFIAKCKAHGMPTSAFQMSSGYTVSEVEPKTRNVMTWNYHRFPNPREFTRAAHKEGVRLLANVKPYVLSNHPEYKALLEAGAFFKDPATGKTAVARLWSAGGGESGEGSHIDFTSKAGYDWWYKGVKDLKEVGIDAMWNDNNEYNIPSDDWQCALATVPVPEGEDRADIGLWGRAIHTELMGKSSHDATVEMEPSRRPLVLTRSATTGTMRYCASSWSGDNVTSWEDMKGANALALNAGFSLLQCYGHDIGGFEGPQPTPEHLVRWIQLGIHSPRFTINCYKTSPEDNLVGDVIEPFQYPSTTPIIRKAVRRRYELVPYTYSQALLSHRDATPPQRWTGWGYENDPEVWTKKIYQGDTQFWFGDALMIAGVYEPGDSIARVYLPDSGGDPGFLNTNAPYQYLKAGAWHDISSTWHTSIPVIARIGSAIPVGKPEPTETVAETDPEFPDVVKDDWRGVEIFPPPLIEVPDLPDGFGRLELNGKVEGREFSSTWLEDDGFSTAEKSEVFETTIAYKAASDAITVRLETKKAGAFEPLWLKNGVDIILPVGEHREVKVEGKVAGVEQLKADDKERSVWRITGFA</sequence>
<dbReference type="GO" id="GO:0030246">
    <property type="term" value="F:carbohydrate binding"/>
    <property type="evidence" value="ECO:0007669"/>
    <property type="project" value="InterPro"/>
</dbReference>
<dbReference type="Gene3D" id="2.60.40.1760">
    <property type="entry name" value="glycosyl hydrolase (family 31)"/>
    <property type="match status" value="1"/>
</dbReference>
<dbReference type="InterPro" id="IPR000322">
    <property type="entry name" value="Glyco_hydro_31_TIM"/>
</dbReference>
<evidence type="ECO:0000256" key="5">
    <source>
        <dbReference type="SAM" id="MobiDB-lite"/>
    </source>
</evidence>
<organism evidence="9 10">
    <name type="scientific">Microdochium trichocladiopsis</name>
    <dbReference type="NCBI Taxonomy" id="1682393"/>
    <lineage>
        <taxon>Eukaryota</taxon>
        <taxon>Fungi</taxon>
        <taxon>Dikarya</taxon>
        <taxon>Ascomycota</taxon>
        <taxon>Pezizomycotina</taxon>
        <taxon>Sordariomycetes</taxon>
        <taxon>Xylariomycetidae</taxon>
        <taxon>Xylariales</taxon>
        <taxon>Microdochiaceae</taxon>
        <taxon>Microdochium</taxon>
    </lineage>
</organism>
<feature type="domain" description="Glycoside hydrolase family 31 TIM barrel" evidence="6">
    <location>
        <begin position="262"/>
        <end position="614"/>
    </location>
</feature>
<dbReference type="SUPFAM" id="SSF74650">
    <property type="entry name" value="Galactose mutarotase-like"/>
    <property type="match status" value="1"/>
</dbReference>
<dbReference type="RefSeq" id="XP_046011539.1">
    <property type="nucleotide sequence ID" value="XM_046156860.1"/>
</dbReference>
<protein>
    <recommendedName>
        <fullName evidence="3">alpha-glucosidase</fullName>
        <ecNumber evidence="3">3.2.1.20</ecNumber>
    </recommendedName>
</protein>
<dbReference type="GO" id="GO:0004558">
    <property type="term" value="F:alpha-1,4-glucosidase activity"/>
    <property type="evidence" value="ECO:0007669"/>
    <property type="project" value="UniProtKB-EC"/>
</dbReference>
<dbReference type="GeneID" id="70186406"/>
<keyword evidence="4" id="KW-0326">Glycosidase</keyword>
<dbReference type="InterPro" id="IPR011013">
    <property type="entry name" value="Gal_mutarotase_sf_dom"/>
</dbReference>
<dbReference type="CDD" id="cd14752">
    <property type="entry name" value="GH31_N"/>
    <property type="match status" value="1"/>
</dbReference>
<evidence type="ECO:0000259" key="7">
    <source>
        <dbReference type="Pfam" id="PF13802"/>
    </source>
</evidence>
<evidence type="ECO:0000256" key="3">
    <source>
        <dbReference type="ARBA" id="ARBA00012741"/>
    </source>
</evidence>
<accession>A0A9P8Y3Z6</accession>
<gene>
    <name evidence="9" type="ORF">B0I36DRAFT_350160</name>
</gene>
<evidence type="ECO:0000256" key="1">
    <source>
        <dbReference type="ARBA" id="ARBA00001657"/>
    </source>
</evidence>
<comment type="similarity">
    <text evidence="2 4">Belongs to the glycosyl hydrolase 31 family.</text>
</comment>
<dbReference type="InterPro" id="IPR048395">
    <property type="entry name" value="Glyco_hydro_31_C"/>
</dbReference>
<dbReference type="Pfam" id="PF21365">
    <property type="entry name" value="Glyco_hydro_31_3rd"/>
    <property type="match status" value="1"/>
</dbReference>
<evidence type="ECO:0000313" key="10">
    <source>
        <dbReference type="Proteomes" id="UP000756346"/>
    </source>
</evidence>
<evidence type="ECO:0000256" key="4">
    <source>
        <dbReference type="RuleBase" id="RU361185"/>
    </source>
</evidence>
<comment type="catalytic activity">
    <reaction evidence="1">
        <text>Hydrolysis of terminal, non-reducing (1-&gt;4)-linked alpha-D-glucose residues with release of alpha-D-glucose.</text>
        <dbReference type="EC" id="3.2.1.20"/>
    </reaction>
</comment>
<reference evidence="9" key="1">
    <citation type="journal article" date="2021" name="Nat. Commun.">
        <title>Genetic determinants of endophytism in the Arabidopsis root mycobiome.</title>
        <authorList>
            <person name="Mesny F."/>
            <person name="Miyauchi S."/>
            <person name="Thiergart T."/>
            <person name="Pickel B."/>
            <person name="Atanasova L."/>
            <person name="Karlsson M."/>
            <person name="Huettel B."/>
            <person name="Barry K.W."/>
            <person name="Haridas S."/>
            <person name="Chen C."/>
            <person name="Bauer D."/>
            <person name="Andreopoulos W."/>
            <person name="Pangilinan J."/>
            <person name="LaButti K."/>
            <person name="Riley R."/>
            <person name="Lipzen A."/>
            <person name="Clum A."/>
            <person name="Drula E."/>
            <person name="Henrissat B."/>
            <person name="Kohler A."/>
            <person name="Grigoriev I.V."/>
            <person name="Martin F.M."/>
            <person name="Hacquard S."/>
        </authorList>
    </citation>
    <scope>NUCLEOTIDE SEQUENCE</scope>
    <source>
        <strain evidence="9">MPI-CAGE-CH-0230</strain>
    </source>
</reference>
<dbReference type="PANTHER" id="PTHR22762">
    <property type="entry name" value="ALPHA-GLUCOSIDASE"/>
    <property type="match status" value="1"/>
</dbReference>
<comment type="caution">
    <text evidence="9">The sequence shown here is derived from an EMBL/GenBank/DDBJ whole genome shotgun (WGS) entry which is preliminary data.</text>
</comment>
<keyword evidence="4 9" id="KW-0378">Hydrolase</keyword>
<evidence type="ECO:0000259" key="6">
    <source>
        <dbReference type="Pfam" id="PF01055"/>
    </source>
</evidence>
<dbReference type="Pfam" id="PF13802">
    <property type="entry name" value="Gal_mutarotas_2"/>
    <property type="match status" value="1"/>
</dbReference>
<dbReference type="GO" id="GO:0005975">
    <property type="term" value="P:carbohydrate metabolic process"/>
    <property type="evidence" value="ECO:0007669"/>
    <property type="project" value="InterPro"/>
</dbReference>
<dbReference type="Pfam" id="PF01055">
    <property type="entry name" value="Glyco_hydro_31_2nd"/>
    <property type="match status" value="1"/>
</dbReference>
<feature type="compositionally biased region" description="Polar residues" evidence="5">
    <location>
        <begin position="78"/>
        <end position="92"/>
    </location>
</feature>
<feature type="domain" description="Glycosyl hydrolase family 31 C-terminal" evidence="8">
    <location>
        <begin position="623"/>
        <end position="719"/>
    </location>
</feature>
<feature type="region of interest" description="Disordered" evidence="5">
    <location>
        <begin position="64"/>
        <end position="92"/>
    </location>
</feature>
<dbReference type="InterPro" id="IPR017853">
    <property type="entry name" value="GH"/>
</dbReference>
<proteinExistence type="inferred from homology"/>
<dbReference type="PANTHER" id="PTHR22762:SF165">
    <property type="entry name" value="PUTATIVE (AFU_ORTHOLOGUE AFUA_1G06560)-RELATED"/>
    <property type="match status" value="1"/>
</dbReference>
<dbReference type="Gene3D" id="3.20.20.80">
    <property type="entry name" value="Glycosidases"/>
    <property type="match status" value="1"/>
</dbReference>
<dbReference type="EMBL" id="JAGTJQ010000006">
    <property type="protein sequence ID" value="KAH7029251.1"/>
    <property type="molecule type" value="Genomic_DNA"/>
</dbReference>
<dbReference type="OrthoDB" id="1334205at2759"/>
<dbReference type="SUPFAM" id="SSF51445">
    <property type="entry name" value="(Trans)glycosidases"/>
    <property type="match status" value="1"/>
</dbReference>
<feature type="domain" description="Glycoside hydrolase family 31 N-terminal" evidence="7">
    <location>
        <begin position="43"/>
        <end position="209"/>
    </location>
</feature>
<dbReference type="AlphaFoldDB" id="A0A9P8Y3Z6"/>
<evidence type="ECO:0000256" key="2">
    <source>
        <dbReference type="ARBA" id="ARBA00007806"/>
    </source>
</evidence>
<dbReference type="InterPro" id="IPR025887">
    <property type="entry name" value="Glyco_hydro_31_N_dom"/>
</dbReference>
<evidence type="ECO:0000313" key="9">
    <source>
        <dbReference type="EMBL" id="KAH7029251.1"/>
    </source>
</evidence>
<dbReference type="Proteomes" id="UP000756346">
    <property type="component" value="Unassembled WGS sequence"/>
</dbReference>
<evidence type="ECO:0000259" key="8">
    <source>
        <dbReference type="Pfam" id="PF21365"/>
    </source>
</evidence>
<dbReference type="EC" id="3.2.1.20" evidence="3"/>